<dbReference type="InterPro" id="IPR008271">
    <property type="entry name" value="Ser/Thr_kinase_AS"/>
</dbReference>
<dbReference type="SUPFAM" id="SSF56112">
    <property type="entry name" value="Protein kinase-like (PK-like)"/>
    <property type="match status" value="1"/>
</dbReference>
<feature type="region of interest" description="Disordered" evidence="7">
    <location>
        <begin position="229"/>
        <end position="251"/>
    </location>
</feature>
<evidence type="ECO:0000256" key="3">
    <source>
        <dbReference type="ARBA" id="ARBA00022777"/>
    </source>
</evidence>
<dbReference type="PROSITE" id="PS50011">
    <property type="entry name" value="PROTEIN_KINASE_DOM"/>
    <property type="match status" value="1"/>
</dbReference>
<dbReference type="EMBL" id="CAJNNV010000537">
    <property type="protein sequence ID" value="CAE8582935.1"/>
    <property type="molecule type" value="Genomic_DNA"/>
</dbReference>
<reference evidence="9" key="1">
    <citation type="submission" date="2021-02" db="EMBL/GenBank/DDBJ databases">
        <authorList>
            <person name="Dougan E. K."/>
            <person name="Rhodes N."/>
            <person name="Thang M."/>
            <person name="Chan C."/>
        </authorList>
    </citation>
    <scope>NUCLEOTIDE SEQUENCE</scope>
</reference>
<evidence type="ECO:0000313" key="10">
    <source>
        <dbReference type="EMBL" id="CAE8720477.1"/>
    </source>
</evidence>
<evidence type="ECO:0000256" key="5">
    <source>
        <dbReference type="ARBA" id="ARBA00023193"/>
    </source>
</evidence>
<dbReference type="SMART" id="SM00220">
    <property type="entry name" value="S_TKc"/>
    <property type="match status" value="1"/>
</dbReference>
<keyword evidence="4" id="KW-0067">ATP-binding</keyword>
<dbReference type="GO" id="GO:0004713">
    <property type="term" value="F:protein tyrosine kinase activity"/>
    <property type="evidence" value="ECO:0007669"/>
    <property type="project" value="TreeGrafter"/>
</dbReference>
<dbReference type="AlphaFoldDB" id="A0A813D890"/>
<dbReference type="Gene3D" id="1.10.510.10">
    <property type="entry name" value="Transferase(Phosphotransferase) domain 1"/>
    <property type="match status" value="1"/>
</dbReference>
<dbReference type="Pfam" id="PF00069">
    <property type="entry name" value="Pkinase"/>
    <property type="match status" value="1"/>
</dbReference>
<dbReference type="EMBL" id="CAJNNW010033811">
    <property type="protein sequence ID" value="CAE8720477.1"/>
    <property type="molecule type" value="Genomic_DNA"/>
</dbReference>
<evidence type="ECO:0000256" key="2">
    <source>
        <dbReference type="ARBA" id="ARBA00022741"/>
    </source>
</evidence>
<dbReference type="GO" id="GO:0005737">
    <property type="term" value="C:cytoplasm"/>
    <property type="evidence" value="ECO:0007669"/>
    <property type="project" value="TreeGrafter"/>
</dbReference>
<dbReference type="GO" id="GO:0005634">
    <property type="term" value="C:nucleus"/>
    <property type="evidence" value="ECO:0007669"/>
    <property type="project" value="TreeGrafter"/>
</dbReference>
<dbReference type="InterPro" id="IPR050339">
    <property type="entry name" value="CC_SR_Kinase"/>
</dbReference>
<evidence type="ECO:0000313" key="11">
    <source>
        <dbReference type="Proteomes" id="UP000654075"/>
    </source>
</evidence>
<dbReference type="InterPro" id="IPR000719">
    <property type="entry name" value="Prot_kinase_dom"/>
</dbReference>
<comment type="caution">
    <text evidence="9">The sequence shown here is derived from an EMBL/GenBank/DDBJ whole genome shotgun (WGS) entry which is preliminary data.</text>
</comment>
<organism evidence="9 11">
    <name type="scientific">Polarella glacialis</name>
    <name type="common">Dinoflagellate</name>
    <dbReference type="NCBI Taxonomy" id="89957"/>
    <lineage>
        <taxon>Eukaryota</taxon>
        <taxon>Sar</taxon>
        <taxon>Alveolata</taxon>
        <taxon>Dinophyceae</taxon>
        <taxon>Suessiales</taxon>
        <taxon>Suessiaceae</taxon>
        <taxon>Polarella</taxon>
    </lineage>
</organism>
<feature type="domain" description="Protein kinase" evidence="8">
    <location>
        <begin position="1"/>
        <end position="168"/>
    </location>
</feature>
<keyword evidence="5" id="KW-0652">Protein synthesis inhibitor</keyword>
<name>A0A813D890_POLGL</name>
<proteinExistence type="inferred from homology"/>
<dbReference type="GO" id="GO:0005524">
    <property type="term" value="F:ATP binding"/>
    <property type="evidence" value="ECO:0007669"/>
    <property type="project" value="UniProtKB-KW"/>
</dbReference>
<evidence type="ECO:0000313" key="9">
    <source>
        <dbReference type="EMBL" id="CAE8582935.1"/>
    </source>
</evidence>
<evidence type="ECO:0000256" key="7">
    <source>
        <dbReference type="SAM" id="MobiDB-lite"/>
    </source>
</evidence>
<dbReference type="PROSITE" id="PS00108">
    <property type="entry name" value="PROTEIN_KINASE_ST"/>
    <property type="match status" value="1"/>
</dbReference>
<keyword evidence="1" id="KW-0808">Transferase</keyword>
<evidence type="ECO:0000256" key="1">
    <source>
        <dbReference type="ARBA" id="ARBA00022679"/>
    </source>
</evidence>
<dbReference type="OrthoDB" id="444624at2759"/>
<evidence type="ECO:0000256" key="4">
    <source>
        <dbReference type="ARBA" id="ARBA00022840"/>
    </source>
</evidence>
<evidence type="ECO:0000259" key="8">
    <source>
        <dbReference type="PROSITE" id="PS50011"/>
    </source>
</evidence>
<keyword evidence="11" id="KW-1185">Reference proteome</keyword>
<evidence type="ECO:0000256" key="6">
    <source>
        <dbReference type="ARBA" id="ARBA00037982"/>
    </source>
</evidence>
<dbReference type="Proteomes" id="UP000654075">
    <property type="component" value="Unassembled WGS sequence"/>
</dbReference>
<feature type="non-terminal residue" evidence="9">
    <location>
        <position position="251"/>
    </location>
</feature>
<dbReference type="Proteomes" id="UP000626109">
    <property type="component" value="Unassembled WGS sequence"/>
</dbReference>
<sequence length="251" mass="27303">EPSDPRFAEPELTEVLRHVTSGLTVLHGCGFVHLDIKPDNILVSRGGREKGLYKIADLGLAAAAMGTGCDDVSEGDCRYLAKEVLRGCLSSLPKADVFSLGLVLYELASNPKALPCNGPEWQQIREGRLEAELMASLSEPLIALLHRMVHALPEDRPPCEEIIRHPCVAPEDKMQALREENQKSKEEAARSRQLADEYWHEMMLMKRQELLNGTPSVAAIATPARGSAFFGTRGGTPGAPGATALRRGKTS</sequence>
<keyword evidence="2" id="KW-0547">Nucleotide-binding</keyword>
<protein>
    <recommendedName>
        <fullName evidence="8">Protein kinase domain-containing protein</fullName>
    </recommendedName>
</protein>
<dbReference type="PANTHER" id="PTHR11042:SF185">
    <property type="entry name" value="WEE1-LIKE PROTEIN KINASE"/>
    <property type="match status" value="1"/>
</dbReference>
<dbReference type="InterPro" id="IPR011009">
    <property type="entry name" value="Kinase-like_dom_sf"/>
</dbReference>
<dbReference type="PANTHER" id="PTHR11042">
    <property type="entry name" value="EUKARYOTIC TRANSLATION INITIATION FACTOR 2-ALPHA KINASE EIF2-ALPHA KINASE -RELATED"/>
    <property type="match status" value="1"/>
</dbReference>
<comment type="similarity">
    <text evidence="6">Belongs to the protein kinase superfamily. Ser/Thr protein kinase family. GCN2 subfamily.</text>
</comment>
<keyword evidence="3" id="KW-0418">Kinase</keyword>
<gene>
    <name evidence="9" type="ORF">PGLA1383_LOCUS1924</name>
    <name evidence="10" type="ORF">PGLA2088_LOCUS41350</name>
</gene>
<dbReference type="GO" id="GO:0017148">
    <property type="term" value="P:negative regulation of translation"/>
    <property type="evidence" value="ECO:0007669"/>
    <property type="project" value="UniProtKB-KW"/>
</dbReference>
<accession>A0A813D890</accession>